<reference evidence="4" key="2">
    <citation type="submission" date="2021-04" db="EMBL/GenBank/DDBJ databases">
        <authorList>
            <person name="Gilroy R."/>
        </authorList>
    </citation>
    <scope>NUCLEOTIDE SEQUENCE</scope>
    <source>
        <strain evidence="4">1719</strain>
    </source>
</reference>
<comment type="caution">
    <text evidence="4">The sequence shown here is derived from an EMBL/GenBank/DDBJ whole genome shotgun (WGS) entry which is preliminary data.</text>
</comment>
<evidence type="ECO:0000256" key="1">
    <source>
        <dbReference type="ARBA" id="ARBA00004948"/>
    </source>
</evidence>
<accession>A0A9D2B041</accession>
<dbReference type="PANTHER" id="PTHR20857">
    <property type="entry name" value="THIAMINE-PHOSPHATE PYROPHOSPHORYLASE"/>
    <property type="match status" value="1"/>
</dbReference>
<dbReference type="SUPFAM" id="SSF51391">
    <property type="entry name" value="Thiamin phosphate synthase"/>
    <property type="match status" value="1"/>
</dbReference>
<evidence type="ECO:0000313" key="4">
    <source>
        <dbReference type="EMBL" id="HIX55511.1"/>
    </source>
</evidence>
<gene>
    <name evidence="4" type="ORF">H9853_10850</name>
</gene>
<dbReference type="Proteomes" id="UP000824156">
    <property type="component" value="Unassembled WGS sequence"/>
</dbReference>
<evidence type="ECO:0000313" key="5">
    <source>
        <dbReference type="Proteomes" id="UP000824156"/>
    </source>
</evidence>
<dbReference type="GO" id="GO:0005737">
    <property type="term" value="C:cytoplasm"/>
    <property type="evidence" value="ECO:0007669"/>
    <property type="project" value="TreeGrafter"/>
</dbReference>
<dbReference type="GO" id="GO:0004789">
    <property type="term" value="F:thiamine-phosphate diphosphorylase activity"/>
    <property type="evidence" value="ECO:0007669"/>
    <property type="project" value="TreeGrafter"/>
</dbReference>
<dbReference type="CDD" id="cd00564">
    <property type="entry name" value="TMP_TenI"/>
    <property type="match status" value="1"/>
</dbReference>
<sequence>MIIGISSEVEVSNEHTTIHQLLGGGMDLFHIRKYQYSDEMIKAYVGRIDPSFRDRLVLHSHLHLAGNLQIKRIHCNEKNRVLGWPFLRGDFILSTSVHSIADFNRLSEEWTYAFLSPMFPSISKKGYGVKQTVCSKLKERVNFKTKLIGLGGIDSENYKGLRELGADGAALLGSLWHSTQPLKTLRKCKEIDRLF</sequence>
<dbReference type="AlphaFoldDB" id="A0A9D2B041"/>
<dbReference type="Pfam" id="PF02581">
    <property type="entry name" value="TMP-TENI"/>
    <property type="match status" value="1"/>
</dbReference>
<keyword evidence="2" id="KW-0784">Thiamine biosynthesis</keyword>
<dbReference type="InterPro" id="IPR036206">
    <property type="entry name" value="ThiamineP_synth_sf"/>
</dbReference>
<dbReference type="GO" id="GO:0009228">
    <property type="term" value="P:thiamine biosynthetic process"/>
    <property type="evidence" value="ECO:0007669"/>
    <property type="project" value="UniProtKB-KW"/>
</dbReference>
<name>A0A9D2B041_9SPHI</name>
<protein>
    <submittedName>
        <fullName evidence="4">Thiamine phosphate synthase</fullName>
    </submittedName>
</protein>
<dbReference type="InterPro" id="IPR022998">
    <property type="entry name" value="ThiamineP_synth_TenI"/>
</dbReference>
<dbReference type="InterPro" id="IPR013785">
    <property type="entry name" value="Aldolase_TIM"/>
</dbReference>
<reference evidence="4" key="1">
    <citation type="journal article" date="2021" name="PeerJ">
        <title>Extensive microbial diversity within the chicken gut microbiome revealed by metagenomics and culture.</title>
        <authorList>
            <person name="Gilroy R."/>
            <person name="Ravi A."/>
            <person name="Getino M."/>
            <person name="Pursley I."/>
            <person name="Horton D.L."/>
            <person name="Alikhan N.F."/>
            <person name="Baker D."/>
            <person name="Gharbi K."/>
            <person name="Hall N."/>
            <person name="Watson M."/>
            <person name="Adriaenssens E.M."/>
            <person name="Foster-Nyarko E."/>
            <person name="Jarju S."/>
            <person name="Secka A."/>
            <person name="Antonio M."/>
            <person name="Oren A."/>
            <person name="Chaudhuri R.R."/>
            <person name="La Ragione R."/>
            <person name="Hildebrand F."/>
            <person name="Pallen M.J."/>
        </authorList>
    </citation>
    <scope>NUCLEOTIDE SEQUENCE</scope>
    <source>
        <strain evidence="4">1719</strain>
    </source>
</reference>
<feature type="domain" description="Thiamine phosphate synthase/TenI" evidence="3">
    <location>
        <begin position="12"/>
        <end position="172"/>
    </location>
</feature>
<organism evidence="4 5">
    <name type="scientific">Candidatus Sphingobacterium stercoripullorum</name>
    <dbReference type="NCBI Taxonomy" id="2838759"/>
    <lineage>
        <taxon>Bacteria</taxon>
        <taxon>Pseudomonadati</taxon>
        <taxon>Bacteroidota</taxon>
        <taxon>Sphingobacteriia</taxon>
        <taxon>Sphingobacteriales</taxon>
        <taxon>Sphingobacteriaceae</taxon>
        <taxon>Sphingobacterium</taxon>
    </lineage>
</organism>
<evidence type="ECO:0000256" key="2">
    <source>
        <dbReference type="ARBA" id="ARBA00022977"/>
    </source>
</evidence>
<comment type="pathway">
    <text evidence="1">Cofactor biosynthesis; thiamine diphosphate biosynthesis.</text>
</comment>
<dbReference type="PANTHER" id="PTHR20857:SF15">
    <property type="entry name" value="THIAMINE-PHOSPHATE SYNTHASE"/>
    <property type="match status" value="1"/>
</dbReference>
<evidence type="ECO:0000259" key="3">
    <source>
        <dbReference type="Pfam" id="PF02581"/>
    </source>
</evidence>
<proteinExistence type="predicted"/>
<dbReference type="Gene3D" id="3.20.20.70">
    <property type="entry name" value="Aldolase class I"/>
    <property type="match status" value="1"/>
</dbReference>
<dbReference type="EMBL" id="DXEZ01000307">
    <property type="protein sequence ID" value="HIX55511.1"/>
    <property type="molecule type" value="Genomic_DNA"/>
</dbReference>